<dbReference type="EMBL" id="JABXBU010002228">
    <property type="protein sequence ID" value="KAF8771435.1"/>
    <property type="molecule type" value="Genomic_DNA"/>
</dbReference>
<feature type="domain" description="MATH" evidence="2">
    <location>
        <begin position="11"/>
        <end position="136"/>
    </location>
</feature>
<dbReference type="Pfam" id="PF00917">
    <property type="entry name" value="MATH"/>
    <property type="match status" value="1"/>
</dbReference>
<comment type="caution">
    <text evidence="3">The sequence shown here is derived from an EMBL/GenBank/DDBJ whole genome shotgun (WGS) entry which is preliminary data.</text>
</comment>
<organism evidence="3 4">
    <name type="scientific">Argiope bruennichi</name>
    <name type="common">Wasp spider</name>
    <name type="synonym">Aranea bruennichi</name>
    <dbReference type="NCBI Taxonomy" id="94029"/>
    <lineage>
        <taxon>Eukaryota</taxon>
        <taxon>Metazoa</taxon>
        <taxon>Ecdysozoa</taxon>
        <taxon>Arthropoda</taxon>
        <taxon>Chelicerata</taxon>
        <taxon>Arachnida</taxon>
        <taxon>Araneae</taxon>
        <taxon>Araneomorphae</taxon>
        <taxon>Entelegynae</taxon>
        <taxon>Araneoidea</taxon>
        <taxon>Araneidae</taxon>
        <taxon>Argiope</taxon>
    </lineage>
</organism>
<dbReference type="InterPro" id="IPR011333">
    <property type="entry name" value="SKP1/BTB/POZ_sf"/>
</dbReference>
<dbReference type="CDD" id="cd14733">
    <property type="entry name" value="BACK"/>
    <property type="match status" value="1"/>
</dbReference>
<dbReference type="Proteomes" id="UP000807504">
    <property type="component" value="Unassembled WGS sequence"/>
</dbReference>
<evidence type="ECO:0000313" key="4">
    <source>
        <dbReference type="Proteomes" id="UP000807504"/>
    </source>
</evidence>
<accession>A0A8T0EHP4</accession>
<dbReference type="PROSITE" id="PS50144">
    <property type="entry name" value="MATH"/>
    <property type="match status" value="1"/>
</dbReference>
<dbReference type="SUPFAM" id="SSF49599">
    <property type="entry name" value="TRAF domain-like"/>
    <property type="match status" value="2"/>
</dbReference>
<name>A0A8T0EHP4_ARGBR</name>
<feature type="domain" description="BTB" evidence="1">
    <location>
        <begin position="338"/>
        <end position="401"/>
    </location>
</feature>
<dbReference type="InterPro" id="IPR002083">
    <property type="entry name" value="MATH/TRAF_dom"/>
</dbReference>
<dbReference type="Pfam" id="PF00651">
    <property type="entry name" value="BTB"/>
    <property type="match status" value="1"/>
</dbReference>
<evidence type="ECO:0000259" key="1">
    <source>
        <dbReference type="PROSITE" id="PS50097"/>
    </source>
</evidence>
<dbReference type="SMART" id="SM00225">
    <property type="entry name" value="BTB"/>
    <property type="match status" value="1"/>
</dbReference>
<dbReference type="Gene3D" id="3.30.710.10">
    <property type="entry name" value="Potassium Channel Kv1.1, Chain A"/>
    <property type="match status" value="1"/>
</dbReference>
<dbReference type="AlphaFoldDB" id="A0A8T0EHP4"/>
<proteinExistence type="predicted"/>
<dbReference type="InterPro" id="IPR000210">
    <property type="entry name" value="BTB/POZ_dom"/>
</dbReference>
<dbReference type="Gene3D" id="1.25.40.420">
    <property type="match status" value="1"/>
</dbReference>
<dbReference type="InterPro" id="IPR008974">
    <property type="entry name" value="TRAF-like"/>
</dbReference>
<gene>
    <name evidence="3" type="ORF">HNY73_018858</name>
</gene>
<dbReference type="GO" id="GO:0030163">
    <property type="term" value="P:protein catabolic process"/>
    <property type="evidence" value="ECO:0007669"/>
    <property type="project" value="UniProtKB-ARBA"/>
</dbReference>
<evidence type="ECO:0000259" key="2">
    <source>
        <dbReference type="PROSITE" id="PS50144"/>
    </source>
</evidence>
<protein>
    <submittedName>
        <fullName evidence="3">Speckle-type POZ protein like</fullName>
    </submittedName>
</protein>
<keyword evidence="4" id="KW-1185">Reference proteome</keyword>
<reference evidence="3" key="2">
    <citation type="submission" date="2020-06" db="EMBL/GenBank/DDBJ databases">
        <authorList>
            <person name="Sheffer M."/>
        </authorList>
    </citation>
    <scope>NUCLEOTIDE SEQUENCE</scope>
</reference>
<reference evidence="3" key="1">
    <citation type="journal article" date="2020" name="bioRxiv">
        <title>Chromosome-level reference genome of the European wasp spider Argiope bruennichi: a resource for studies on range expansion and evolutionary adaptation.</title>
        <authorList>
            <person name="Sheffer M.M."/>
            <person name="Hoppe A."/>
            <person name="Krehenwinkel H."/>
            <person name="Uhl G."/>
            <person name="Kuss A.W."/>
            <person name="Jensen L."/>
            <person name="Jensen C."/>
            <person name="Gillespie R.G."/>
            <person name="Hoff K.J."/>
            <person name="Prost S."/>
        </authorList>
    </citation>
    <scope>NUCLEOTIDE SEQUENCE</scope>
</reference>
<dbReference type="Gene3D" id="2.60.210.10">
    <property type="entry name" value="Apoptosis, Tumor Necrosis Factor Receptor Associated Protein 2, Chain A"/>
    <property type="match status" value="1"/>
</dbReference>
<sequence length="505" mass="58750">MERVVDYRTAHCTFIWAIENASKLHLSKSFRSPMFTTDSEVMQDTKWQLVMELGMEYMTIFIRRIEEDEGPNMIDIDYEISLLSAEGYPLVKMMDRKQFKNSSNYVLRRFAKTDEVYNVRKDEFLPEGTLTIQCRIWRKNLGISKVDLHYFRTKKNADRISFLWSIKNFSTLRQDVKRTHYVNPTTERVPQLTATFFFVKKKGKESLFMNFELGVESNPIHGRVSILDANGKVYHTIQIDESFHRNFFTKIVYPKNKIMANKESLLPNDVLTLKCEFEIDTELFCSQIEQYKDFDSSSSECITFGVPEIQFLDKPEISCTASALQAFFIGNFEDGMFSDVCLRAGSESFPAHKLILSAFSPVFRSMFTTDMAEKKNGFVDISDVDPETLRLLLSHIYTNTLPRLTKKIALDLFIAADKYEIIDLRDKCSDFLKSNLTVRNCCSILATADRHHEQNLRMAVHGFMVKHQTEIFQSDMWKTFKSENFSLATHTLEHIITLMKNTNDE</sequence>
<evidence type="ECO:0000313" key="3">
    <source>
        <dbReference type="EMBL" id="KAF8771435.1"/>
    </source>
</evidence>
<dbReference type="PROSITE" id="PS50097">
    <property type="entry name" value="BTB"/>
    <property type="match status" value="1"/>
</dbReference>
<dbReference type="PANTHER" id="PTHR24413">
    <property type="entry name" value="SPECKLE-TYPE POZ PROTEIN"/>
    <property type="match status" value="1"/>
</dbReference>
<dbReference type="CDD" id="cd00121">
    <property type="entry name" value="MATH"/>
    <property type="match status" value="1"/>
</dbReference>
<dbReference type="SUPFAM" id="SSF54695">
    <property type="entry name" value="POZ domain"/>
    <property type="match status" value="1"/>
</dbReference>